<organism evidence="2 3">
    <name type="scientific">Cercophora scortea</name>
    <dbReference type="NCBI Taxonomy" id="314031"/>
    <lineage>
        <taxon>Eukaryota</taxon>
        <taxon>Fungi</taxon>
        <taxon>Dikarya</taxon>
        <taxon>Ascomycota</taxon>
        <taxon>Pezizomycotina</taxon>
        <taxon>Sordariomycetes</taxon>
        <taxon>Sordariomycetidae</taxon>
        <taxon>Sordariales</taxon>
        <taxon>Lasiosphaeriaceae</taxon>
        <taxon>Cercophora</taxon>
    </lineage>
</organism>
<sequence length="360" mass="39604">MLPPPLFPQLPHLWQKPSFTTLASCLQDLRLDLPVWNLSVSQTEILQKQQQQQQQESQTHDRREIIAFLSSIIKSSLAWLATDEQREEIWEQASKRLSERCGRTAMGEVTRTWTFPSSPNSVPFTLAIREPPYAGDSAIGLKTWGSSYVLAQLLHQFGLRGPLRHLVSSASVAVLELGSGTGLLGLAAACVWQADVTLTDLPSIMPNLAHNAELNRETVEGCGGRVEAAALTWGGEGEAEIDRRFLKGGRYQLVIVADPLYDDCHPSLLANTINTQLSLDADARVLAMVPLRDETTKGLLSSLRTELTGQSNALVCIEESTVPGQDDFGGGDGEDDDDESRRVGFWWGVFKRDRPVGTNQ</sequence>
<dbReference type="AlphaFoldDB" id="A0AAE0J4S3"/>
<protein>
    <submittedName>
        <fullName evidence="2">Methyltransferase-domain-containing protein</fullName>
    </submittedName>
</protein>
<proteinExistence type="predicted"/>
<dbReference type="GO" id="GO:0032259">
    <property type="term" value="P:methylation"/>
    <property type="evidence" value="ECO:0007669"/>
    <property type="project" value="UniProtKB-KW"/>
</dbReference>
<dbReference type="InterPro" id="IPR029063">
    <property type="entry name" value="SAM-dependent_MTases_sf"/>
</dbReference>
<dbReference type="InterPro" id="IPR019410">
    <property type="entry name" value="Methyltransf_16"/>
</dbReference>
<dbReference type="GO" id="GO:0005829">
    <property type="term" value="C:cytosol"/>
    <property type="evidence" value="ECO:0007669"/>
    <property type="project" value="TreeGrafter"/>
</dbReference>
<reference evidence="2" key="1">
    <citation type="journal article" date="2023" name="Mol. Phylogenet. Evol.">
        <title>Genome-scale phylogeny and comparative genomics of the fungal order Sordariales.</title>
        <authorList>
            <person name="Hensen N."/>
            <person name="Bonometti L."/>
            <person name="Westerberg I."/>
            <person name="Brannstrom I.O."/>
            <person name="Guillou S."/>
            <person name="Cros-Aarteil S."/>
            <person name="Calhoun S."/>
            <person name="Haridas S."/>
            <person name="Kuo A."/>
            <person name="Mondo S."/>
            <person name="Pangilinan J."/>
            <person name="Riley R."/>
            <person name="LaButti K."/>
            <person name="Andreopoulos B."/>
            <person name="Lipzen A."/>
            <person name="Chen C."/>
            <person name="Yan M."/>
            <person name="Daum C."/>
            <person name="Ng V."/>
            <person name="Clum A."/>
            <person name="Steindorff A."/>
            <person name="Ohm R.A."/>
            <person name="Martin F."/>
            <person name="Silar P."/>
            <person name="Natvig D.O."/>
            <person name="Lalanne C."/>
            <person name="Gautier V."/>
            <person name="Ament-Velasquez S.L."/>
            <person name="Kruys A."/>
            <person name="Hutchinson M.I."/>
            <person name="Powell A.J."/>
            <person name="Barry K."/>
            <person name="Miller A.N."/>
            <person name="Grigoriev I.V."/>
            <person name="Debuchy R."/>
            <person name="Gladieux P."/>
            <person name="Hiltunen Thoren M."/>
            <person name="Johannesson H."/>
        </authorList>
    </citation>
    <scope>NUCLEOTIDE SEQUENCE</scope>
    <source>
        <strain evidence="2">SMH4131-1</strain>
    </source>
</reference>
<feature type="region of interest" description="Disordered" evidence="1">
    <location>
        <begin position="321"/>
        <end position="340"/>
    </location>
</feature>
<dbReference type="PANTHER" id="PTHR14614">
    <property type="entry name" value="HEPATOCELLULAR CARCINOMA-ASSOCIATED ANTIGEN"/>
    <property type="match status" value="1"/>
</dbReference>
<reference evidence="2" key="2">
    <citation type="submission" date="2023-06" db="EMBL/GenBank/DDBJ databases">
        <authorList>
            <consortium name="Lawrence Berkeley National Laboratory"/>
            <person name="Haridas S."/>
            <person name="Hensen N."/>
            <person name="Bonometti L."/>
            <person name="Westerberg I."/>
            <person name="Brannstrom I.O."/>
            <person name="Guillou S."/>
            <person name="Cros-Aarteil S."/>
            <person name="Calhoun S."/>
            <person name="Kuo A."/>
            <person name="Mondo S."/>
            <person name="Pangilinan J."/>
            <person name="Riley R."/>
            <person name="Labutti K."/>
            <person name="Andreopoulos B."/>
            <person name="Lipzen A."/>
            <person name="Chen C."/>
            <person name="Yanf M."/>
            <person name="Daum C."/>
            <person name="Ng V."/>
            <person name="Clum A."/>
            <person name="Steindorff A."/>
            <person name="Ohm R."/>
            <person name="Martin F."/>
            <person name="Silar P."/>
            <person name="Natvig D."/>
            <person name="Lalanne C."/>
            <person name="Gautier V."/>
            <person name="Ament-Velasquez S.L."/>
            <person name="Kruys A."/>
            <person name="Hutchinson M.I."/>
            <person name="Powell A.J."/>
            <person name="Barry K."/>
            <person name="Miller A.N."/>
            <person name="Grigoriev I.V."/>
            <person name="Debuchy R."/>
            <person name="Gladieux P."/>
            <person name="Thoren M.H."/>
            <person name="Johannesson H."/>
        </authorList>
    </citation>
    <scope>NUCLEOTIDE SEQUENCE</scope>
    <source>
        <strain evidence="2">SMH4131-1</strain>
    </source>
</reference>
<dbReference type="PANTHER" id="PTHR14614:SF156">
    <property type="entry name" value="PROTEIN-LYSINE N-METHYLTRANSFERASE EFM2"/>
    <property type="match status" value="1"/>
</dbReference>
<dbReference type="GO" id="GO:0008757">
    <property type="term" value="F:S-adenosylmethionine-dependent methyltransferase activity"/>
    <property type="evidence" value="ECO:0007669"/>
    <property type="project" value="UniProtKB-ARBA"/>
</dbReference>
<dbReference type="SUPFAM" id="SSF53335">
    <property type="entry name" value="S-adenosyl-L-methionine-dependent methyltransferases"/>
    <property type="match status" value="1"/>
</dbReference>
<keyword evidence="2" id="KW-0808">Transferase</keyword>
<dbReference type="Gene3D" id="3.40.50.150">
    <property type="entry name" value="Vaccinia Virus protein VP39"/>
    <property type="match status" value="1"/>
</dbReference>
<evidence type="ECO:0000313" key="2">
    <source>
        <dbReference type="EMBL" id="KAK3336943.1"/>
    </source>
</evidence>
<evidence type="ECO:0000256" key="1">
    <source>
        <dbReference type="SAM" id="MobiDB-lite"/>
    </source>
</evidence>
<comment type="caution">
    <text evidence="2">The sequence shown here is derived from an EMBL/GenBank/DDBJ whole genome shotgun (WGS) entry which is preliminary data.</text>
</comment>
<keyword evidence="2" id="KW-0489">Methyltransferase</keyword>
<dbReference type="EMBL" id="JAUEPO010000001">
    <property type="protein sequence ID" value="KAK3336943.1"/>
    <property type="molecule type" value="Genomic_DNA"/>
</dbReference>
<name>A0AAE0J4S3_9PEZI</name>
<evidence type="ECO:0000313" key="3">
    <source>
        <dbReference type="Proteomes" id="UP001286456"/>
    </source>
</evidence>
<accession>A0AAE0J4S3</accession>
<dbReference type="Proteomes" id="UP001286456">
    <property type="component" value="Unassembled WGS sequence"/>
</dbReference>
<dbReference type="Pfam" id="PF10294">
    <property type="entry name" value="Methyltransf_16"/>
    <property type="match status" value="1"/>
</dbReference>
<keyword evidence="3" id="KW-1185">Reference proteome</keyword>
<gene>
    <name evidence="2" type="ORF">B0T19DRAFT_56462</name>
</gene>